<dbReference type="OrthoDB" id="16059at10239"/>
<protein>
    <submittedName>
        <fullName evidence="1">Uncharacterized protein</fullName>
    </submittedName>
</protein>
<dbReference type="RefSeq" id="YP_009287460.1">
    <property type="nucleotide sequence ID" value="NC_031073.1"/>
</dbReference>
<accession>A0A172EK69</accession>
<sequence length="97" mass="11683">MRSVAELIKMGLEDYLVNARDTYMCYILSDLAEEGQISHGEYRSFREWLLEEHGIPSWDSVISLLHRNYLLDTDLNWVNFYVWSYFDLIRKEENNEL</sequence>
<dbReference type="Proteomes" id="UP000202445">
    <property type="component" value="Segment"/>
</dbReference>
<name>A0A172EK69_9CAUD</name>
<dbReference type="EMBL" id="KR052143">
    <property type="protein sequence ID" value="ALA12144.1"/>
    <property type="molecule type" value="Genomic_DNA"/>
</dbReference>
<evidence type="ECO:0000313" key="2">
    <source>
        <dbReference type="Proteomes" id="UP000202445"/>
    </source>
</evidence>
<dbReference type="KEGG" id="vg:29058019"/>
<reference evidence="1 2" key="1">
    <citation type="submission" date="2015-04" db="EMBL/GenBank/DDBJ databases">
        <title>Analysis of the newly isolated bacteriophage vB-PaeM_MAG1 which is able to infect clinical Pseudomonas aeruginosa isolates.</title>
        <authorList>
            <person name="Kwiatek M."/>
            <person name="Parasion S."/>
            <person name="Miziak L."/>
            <person name="Gryko R."/>
            <person name="Lobocka M.B."/>
        </authorList>
    </citation>
    <scope>NUCLEOTIDE SEQUENCE [LARGE SCALE GENOMIC DNA]</scope>
</reference>
<gene>
    <name evidence="1" type="ORF">vB_PaeM_MAG1_178</name>
</gene>
<dbReference type="GeneID" id="29058019"/>
<proteinExistence type="predicted"/>
<evidence type="ECO:0000313" key="1">
    <source>
        <dbReference type="EMBL" id="ALA12144.1"/>
    </source>
</evidence>
<keyword evidence="2" id="KW-1185">Reference proteome</keyword>
<organism evidence="1 2">
    <name type="scientific">Pseudomonas phage vB_PaeM_MAG1</name>
    <dbReference type="NCBI Taxonomy" id="1639815"/>
    <lineage>
        <taxon>Viruses</taxon>
        <taxon>Duplodnaviria</taxon>
        <taxon>Heunggongvirae</taxon>
        <taxon>Uroviricota</taxon>
        <taxon>Caudoviricetes</taxon>
        <taxon>Vandenendeviridae</taxon>
        <taxon>Skurskavirinae</taxon>
        <taxon>Pakpunavirus</taxon>
        <taxon>Pakpunavirus MAG1</taxon>
    </lineage>
</organism>